<reference evidence="1 2" key="1">
    <citation type="journal article" date="2018" name="Mol. Plant">
        <title>The genome of Artemisia annua provides insight into the evolution of Asteraceae family and artemisinin biosynthesis.</title>
        <authorList>
            <person name="Shen Q."/>
            <person name="Zhang L."/>
            <person name="Liao Z."/>
            <person name="Wang S."/>
            <person name="Yan T."/>
            <person name="Shi P."/>
            <person name="Liu M."/>
            <person name="Fu X."/>
            <person name="Pan Q."/>
            <person name="Wang Y."/>
            <person name="Lv Z."/>
            <person name="Lu X."/>
            <person name="Zhang F."/>
            <person name="Jiang W."/>
            <person name="Ma Y."/>
            <person name="Chen M."/>
            <person name="Hao X."/>
            <person name="Li L."/>
            <person name="Tang Y."/>
            <person name="Lv G."/>
            <person name="Zhou Y."/>
            <person name="Sun X."/>
            <person name="Brodelius P.E."/>
            <person name="Rose J.K.C."/>
            <person name="Tang K."/>
        </authorList>
    </citation>
    <scope>NUCLEOTIDE SEQUENCE [LARGE SCALE GENOMIC DNA]</scope>
    <source>
        <strain evidence="2">cv. Huhao1</strain>
        <tissue evidence="1">Leaf</tissue>
    </source>
</reference>
<organism evidence="1 2">
    <name type="scientific">Artemisia annua</name>
    <name type="common">Sweet wormwood</name>
    <dbReference type="NCBI Taxonomy" id="35608"/>
    <lineage>
        <taxon>Eukaryota</taxon>
        <taxon>Viridiplantae</taxon>
        <taxon>Streptophyta</taxon>
        <taxon>Embryophyta</taxon>
        <taxon>Tracheophyta</taxon>
        <taxon>Spermatophyta</taxon>
        <taxon>Magnoliopsida</taxon>
        <taxon>eudicotyledons</taxon>
        <taxon>Gunneridae</taxon>
        <taxon>Pentapetalae</taxon>
        <taxon>asterids</taxon>
        <taxon>campanulids</taxon>
        <taxon>Asterales</taxon>
        <taxon>Asteraceae</taxon>
        <taxon>Asteroideae</taxon>
        <taxon>Anthemideae</taxon>
        <taxon>Artemisiinae</taxon>
        <taxon>Artemisia</taxon>
    </lineage>
</organism>
<accession>A0A2U1L6B7</accession>
<dbReference type="Gene3D" id="1.10.8.60">
    <property type="match status" value="1"/>
</dbReference>
<dbReference type="STRING" id="35608.A0A2U1L6B7"/>
<evidence type="ECO:0000313" key="2">
    <source>
        <dbReference type="Proteomes" id="UP000245207"/>
    </source>
</evidence>
<evidence type="ECO:0000313" key="1">
    <source>
        <dbReference type="EMBL" id="PWA44550.1"/>
    </source>
</evidence>
<dbReference type="EMBL" id="PKPP01011218">
    <property type="protein sequence ID" value="PWA44550.1"/>
    <property type="molecule type" value="Genomic_DNA"/>
</dbReference>
<comment type="caution">
    <text evidence="1">The sequence shown here is derived from an EMBL/GenBank/DDBJ whole genome shotgun (WGS) entry which is preliminary data.</text>
</comment>
<dbReference type="OrthoDB" id="1702186at2759"/>
<gene>
    <name evidence="1" type="ORF">CTI12_AA523570</name>
</gene>
<dbReference type="AlphaFoldDB" id="A0A2U1L6B7"/>
<keyword evidence="2" id="KW-1185">Reference proteome</keyword>
<sequence length="98" mass="11393">MAPILVANNRGITTIRGRGFKSEDEIRKILDIRCHEEDVDISDDTKRKGKVVEMEDASRVYELFWDVKRSTQYLIEYQSQYMLNEAAAGEEDESNMMV</sequence>
<name>A0A2U1L6B7_ARTAN</name>
<proteinExistence type="predicted"/>
<dbReference type="Proteomes" id="UP000245207">
    <property type="component" value="Unassembled WGS sequence"/>
</dbReference>
<protein>
    <submittedName>
        <fullName evidence="1">AAA+ ATPase domain-containing protein</fullName>
    </submittedName>
</protein>